<evidence type="ECO:0000313" key="4">
    <source>
        <dbReference type="RefSeq" id="XP_015941177.1"/>
    </source>
</evidence>
<proteinExistence type="predicted"/>
<dbReference type="KEGG" id="adu:107466686"/>
<dbReference type="NCBIfam" id="TIGR00756">
    <property type="entry name" value="PPR"/>
    <property type="match status" value="1"/>
</dbReference>
<dbReference type="GeneID" id="107472515"/>
<dbReference type="Proteomes" id="UP000515211">
    <property type="component" value="Chromosome 9"/>
</dbReference>
<reference evidence="4 5" key="2">
    <citation type="submission" date="2025-04" db="UniProtKB">
        <authorList>
            <consortium name="RefSeq"/>
        </authorList>
    </citation>
    <scope>IDENTIFICATION</scope>
    <source>
        <tissue evidence="4 5">Whole plant</tissue>
    </source>
</reference>
<dbReference type="GO" id="GO:0009451">
    <property type="term" value="P:RNA modification"/>
    <property type="evidence" value="ECO:0007669"/>
    <property type="project" value="InterPro"/>
</dbReference>
<dbReference type="PANTHER" id="PTHR47926:SF347">
    <property type="entry name" value="PENTATRICOPEPTIDE REPEAT-CONTAINING PROTEIN"/>
    <property type="match status" value="1"/>
</dbReference>
<keyword evidence="1" id="KW-0677">Repeat</keyword>
<dbReference type="AlphaFoldDB" id="A0A6P4BT95"/>
<protein>
    <submittedName>
        <fullName evidence="4 5">Pentatricopeptide repeat-containing protein At2g02750-like</fullName>
    </submittedName>
</protein>
<dbReference type="InterPro" id="IPR046960">
    <property type="entry name" value="PPR_At4g14850-like_plant"/>
</dbReference>
<evidence type="ECO:0000256" key="1">
    <source>
        <dbReference type="ARBA" id="ARBA00022737"/>
    </source>
</evidence>
<dbReference type="PROSITE" id="PS51375">
    <property type="entry name" value="PPR"/>
    <property type="match status" value="1"/>
</dbReference>
<name>A0A6P4BT95_ARADU</name>
<dbReference type="GO" id="GO:0003723">
    <property type="term" value="F:RNA binding"/>
    <property type="evidence" value="ECO:0007669"/>
    <property type="project" value="InterPro"/>
</dbReference>
<dbReference type="InterPro" id="IPR002885">
    <property type="entry name" value="PPR_rpt"/>
</dbReference>
<dbReference type="GeneID" id="107466686"/>
<dbReference type="InterPro" id="IPR011990">
    <property type="entry name" value="TPR-like_helical_dom_sf"/>
</dbReference>
<dbReference type="Pfam" id="PF01535">
    <property type="entry name" value="PPR"/>
    <property type="match status" value="2"/>
</dbReference>
<feature type="repeat" description="PPR" evidence="2">
    <location>
        <begin position="108"/>
        <end position="142"/>
    </location>
</feature>
<reference evidence="3" key="1">
    <citation type="journal article" date="2016" name="Nat. Genet.">
        <title>The genome sequences of Arachis duranensis and Arachis ipaensis, the diploid ancestors of cultivated peanut.</title>
        <authorList>
            <person name="Bertioli D.J."/>
            <person name="Cannon S.B."/>
            <person name="Froenicke L."/>
            <person name="Huang G."/>
            <person name="Farmer A.D."/>
            <person name="Cannon E.K."/>
            <person name="Liu X."/>
            <person name="Gao D."/>
            <person name="Clevenger J."/>
            <person name="Dash S."/>
            <person name="Ren L."/>
            <person name="Moretzsohn M.C."/>
            <person name="Shirasawa K."/>
            <person name="Huang W."/>
            <person name="Vidigal B."/>
            <person name="Abernathy B."/>
            <person name="Chu Y."/>
            <person name="Niederhuth C.E."/>
            <person name="Umale P."/>
            <person name="Araujo A.C."/>
            <person name="Kozik A."/>
            <person name="Kim K.D."/>
            <person name="Burow M.D."/>
            <person name="Varshney R.K."/>
            <person name="Wang X."/>
            <person name="Zhang X."/>
            <person name="Barkley N."/>
            <person name="Guimaraes P.M."/>
            <person name="Isobe S."/>
            <person name="Guo B."/>
            <person name="Liao B."/>
            <person name="Stalker H.T."/>
            <person name="Schmitz R.J."/>
            <person name="Scheffler B.E."/>
            <person name="Leal-Bertioli S.C."/>
            <person name="Xun X."/>
            <person name="Jackson S.A."/>
            <person name="Michelmore R."/>
            <person name="Ozias-Akins P."/>
        </authorList>
    </citation>
    <scope>NUCLEOTIDE SEQUENCE [LARGE SCALE GENOMIC DNA]</scope>
    <source>
        <strain evidence="3">cv. V14167</strain>
    </source>
</reference>
<organism evidence="3 5">
    <name type="scientific">Arachis duranensis</name>
    <name type="common">Wild peanut</name>
    <dbReference type="NCBI Taxonomy" id="130453"/>
    <lineage>
        <taxon>Eukaryota</taxon>
        <taxon>Viridiplantae</taxon>
        <taxon>Streptophyta</taxon>
        <taxon>Embryophyta</taxon>
        <taxon>Tracheophyta</taxon>
        <taxon>Spermatophyta</taxon>
        <taxon>Magnoliopsida</taxon>
        <taxon>eudicotyledons</taxon>
        <taxon>Gunneridae</taxon>
        <taxon>Pentapetalae</taxon>
        <taxon>rosids</taxon>
        <taxon>fabids</taxon>
        <taxon>Fabales</taxon>
        <taxon>Fabaceae</taxon>
        <taxon>Papilionoideae</taxon>
        <taxon>50 kb inversion clade</taxon>
        <taxon>dalbergioids sensu lato</taxon>
        <taxon>Dalbergieae</taxon>
        <taxon>Pterocarpus clade</taxon>
        <taxon>Arachis</taxon>
    </lineage>
</organism>
<dbReference type="RefSeq" id="XP_015941177.1">
    <property type="nucleotide sequence ID" value="XM_016085691.1"/>
</dbReference>
<evidence type="ECO:0000313" key="5">
    <source>
        <dbReference type="RefSeq" id="XP_015947524.1"/>
    </source>
</evidence>
<dbReference type="KEGG" id="adu:107472515"/>
<dbReference type="PANTHER" id="PTHR47926">
    <property type="entry name" value="PENTATRICOPEPTIDE REPEAT-CONTAINING PROTEIN"/>
    <property type="match status" value="1"/>
</dbReference>
<keyword evidence="3" id="KW-1185">Reference proteome</keyword>
<evidence type="ECO:0000256" key="2">
    <source>
        <dbReference type="PROSITE-ProRule" id="PRU00708"/>
    </source>
</evidence>
<dbReference type="Gene3D" id="1.25.40.10">
    <property type="entry name" value="Tetratricopeptide repeat domain"/>
    <property type="match status" value="2"/>
</dbReference>
<sequence length="230" mass="25135">MSIFSKSIPNNTLCLHHPSAAYALKVMFLPEALKVFKEMPQWNVVCFNAVLSGISQNGLPGEALKVHCLAVKLAVEFDVYVATSLVTVYSNCGDVSASEVFKEMPLKSVVSYNVFVSGLLQNGIPRLVLDVFKDMIMVGFLEVKPNSVTLVSARFACATLLYACFGRQVHGLALKFASYDEVILVTALVDMYSKCGCRHAAFNVFNAAEGNNRNLITWNSMISGMMLNAV</sequence>
<dbReference type="RefSeq" id="XP_015947524.1">
    <property type="nucleotide sequence ID" value="XM_016092038.1"/>
</dbReference>
<accession>A0A6P4BT95</accession>
<gene>
    <name evidence="5" type="primary">LOC107472515</name>
    <name evidence="4" type="synonym">LOC107466686</name>
</gene>
<evidence type="ECO:0000313" key="3">
    <source>
        <dbReference type="Proteomes" id="UP000515211"/>
    </source>
</evidence>